<dbReference type="SUPFAM" id="SSF53474">
    <property type="entry name" value="alpha/beta-Hydrolases"/>
    <property type="match status" value="1"/>
</dbReference>
<feature type="signal peptide" evidence="2">
    <location>
        <begin position="1"/>
        <end position="29"/>
    </location>
</feature>
<keyword evidence="1" id="KW-0378">Hydrolase</keyword>
<dbReference type="EMBL" id="BPRB01000242">
    <property type="protein sequence ID" value="GJE61755.1"/>
    <property type="molecule type" value="Genomic_DNA"/>
</dbReference>
<evidence type="ECO:0000256" key="2">
    <source>
        <dbReference type="SAM" id="SignalP"/>
    </source>
</evidence>
<dbReference type="Pfam" id="PF20434">
    <property type="entry name" value="BD-FAE"/>
    <property type="match status" value="1"/>
</dbReference>
<evidence type="ECO:0000313" key="4">
    <source>
        <dbReference type="EMBL" id="GJE61755.1"/>
    </source>
</evidence>
<proteinExistence type="predicted"/>
<evidence type="ECO:0000313" key="5">
    <source>
        <dbReference type="Proteomes" id="UP001055057"/>
    </source>
</evidence>
<dbReference type="Proteomes" id="UP001055057">
    <property type="component" value="Unassembled WGS sequence"/>
</dbReference>
<gene>
    <name evidence="4" type="ORF">MPOCJGCO_3881</name>
</gene>
<comment type="caution">
    <text evidence="4">The sequence shown here is derived from an EMBL/GenBank/DDBJ whole genome shotgun (WGS) entry which is preliminary data.</text>
</comment>
<dbReference type="PANTHER" id="PTHR48081:SF6">
    <property type="entry name" value="PEPTIDASE S9 PROLYL OLIGOPEPTIDASE CATALYTIC DOMAIN-CONTAINING PROTEIN"/>
    <property type="match status" value="1"/>
</dbReference>
<sequence length="314" mass="33129">MANDVSMPGRRSVVMAFAALAASLPKVHAAGGLARLALWPGRPPGGGGPEGALVQDDSGAVSNVSSPTLEVFLPQKPSGAAVLVAGGGGYKRIGLIKEAYPAAYWLAAQGITAFVLTYRLPSENWNDGPVVSLQDGQRALRVMRANADRFGIDPARIGVMGFSAGGHLCGMTATRSAFRSYAAIDAVDELSARPDFAALIYPVVTVQPPFDTTNTRRSLVGETPTREASAAWSLQTHVGADCPSIFLVQADDDPIVSPQQSRILDEACRGARVMVEYHRFAVGGHGFGIGNAEASVALWPRLCRLWLTSLSVMR</sequence>
<reference evidence="4" key="1">
    <citation type="journal article" date="2021" name="Front. Microbiol.">
        <title>Comprehensive Comparative Genomics and Phenotyping of Methylobacterium Species.</title>
        <authorList>
            <person name="Alessa O."/>
            <person name="Ogura Y."/>
            <person name="Fujitani Y."/>
            <person name="Takami H."/>
            <person name="Hayashi T."/>
            <person name="Sahin N."/>
            <person name="Tani A."/>
        </authorList>
    </citation>
    <scope>NUCLEOTIDE SEQUENCE</scope>
    <source>
        <strain evidence="4">DSM 23632</strain>
    </source>
</reference>
<reference evidence="4" key="2">
    <citation type="submission" date="2021-08" db="EMBL/GenBank/DDBJ databases">
        <authorList>
            <person name="Tani A."/>
            <person name="Ola A."/>
            <person name="Ogura Y."/>
            <person name="Katsura K."/>
            <person name="Hayashi T."/>
        </authorList>
    </citation>
    <scope>NUCLEOTIDE SEQUENCE</scope>
    <source>
        <strain evidence="4">DSM 23632</strain>
    </source>
</reference>
<keyword evidence="5" id="KW-1185">Reference proteome</keyword>
<dbReference type="InterPro" id="IPR049492">
    <property type="entry name" value="BD-FAE-like_dom"/>
</dbReference>
<dbReference type="InterPro" id="IPR050300">
    <property type="entry name" value="GDXG_lipolytic_enzyme"/>
</dbReference>
<keyword evidence="2" id="KW-0732">Signal</keyword>
<name>A0ABQ4U6H3_9HYPH</name>
<protein>
    <recommendedName>
        <fullName evidence="3">BD-FAE-like domain-containing protein</fullName>
    </recommendedName>
</protein>
<feature type="domain" description="BD-FAE-like" evidence="3">
    <location>
        <begin position="70"/>
        <end position="266"/>
    </location>
</feature>
<feature type="chain" id="PRO_5046220339" description="BD-FAE-like domain-containing protein" evidence="2">
    <location>
        <begin position="30"/>
        <end position="314"/>
    </location>
</feature>
<evidence type="ECO:0000259" key="3">
    <source>
        <dbReference type="Pfam" id="PF20434"/>
    </source>
</evidence>
<dbReference type="PANTHER" id="PTHR48081">
    <property type="entry name" value="AB HYDROLASE SUPERFAMILY PROTEIN C4A8.06C"/>
    <property type="match status" value="1"/>
</dbReference>
<dbReference type="Gene3D" id="3.40.50.1820">
    <property type="entry name" value="alpha/beta hydrolase"/>
    <property type="match status" value="1"/>
</dbReference>
<evidence type="ECO:0000256" key="1">
    <source>
        <dbReference type="ARBA" id="ARBA00022801"/>
    </source>
</evidence>
<dbReference type="InterPro" id="IPR029058">
    <property type="entry name" value="AB_hydrolase_fold"/>
</dbReference>
<organism evidence="4 5">
    <name type="scientific">Methylobacterium trifolii</name>
    <dbReference type="NCBI Taxonomy" id="1003092"/>
    <lineage>
        <taxon>Bacteria</taxon>
        <taxon>Pseudomonadati</taxon>
        <taxon>Pseudomonadota</taxon>
        <taxon>Alphaproteobacteria</taxon>
        <taxon>Hyphomicrobiales</taxon>
        <taxon>Methylobacteriaceae</taxon>
        <taxon>Methylobacterium</taxon>
    </lineage>
</organism>
<accession>A0ABQ4U6H3</accession>